<evidence type="ECO:0000259" key="1">
    <source>
        <dbReference type="PROSITE" id="PS51154"/>
    </source>
</evidence>
<feature type="domain" description="Macro" evidence="1">
    <location>
        <begin position="71"/>
        <end position="114"/>
    </location>
</feature>
<accession>W2T8J6</accession>
<dbReference type="KEGG" id="nai:NECAME_10680"/>
<dbReference type="SUPFAM" id="SSF52949">
    <property type="entry name" value="Macro domain-like"/>
    <property type="match status" value="1"/>
</dbReference>
<evidence type="ECO:0000313" key="2">
    <source>
        <dbReference type="EMBL" id="ETN77949.1"/>
    </source>
</evidence>
<proteinExistence type="predicted"/>
<keyword evidence="3" id="KW-1185">Reference proteome</keyword>
<protein>
    <recommendedName>
        <fullName evidence="1">Macro domain-containing protein</fullName>
    </recommendedName>
</protein>
<reference evidence="3" key="1">
    <citation type="journal article" date="2014" name="Nat. Genet.">
        <title>Genome of the human hookworm Necator americanus.</title>
        <authorList>
            <person name="Tang Y.T."/>
            <person name="Gao X."/>
            <person name="Rosa B.A."/>
            <person name="Abubucker S."/>
            <person name="Hallsworth-Pepin K."/>
            <person name="Martin J."/>
            <person name="Tyagi R."/>
            <person name="Heizer E."/>
            <person name="Zhang X."/>
            <person name="Bhonagiri-Palsikar V."/>
            <person name="Minx P."/>
            <person name="Warren W.C."/>
            <person name="Wang Q."/>
            <person name="Zhan B."/>
            <person name="Hotez P.J."/>
            <person name="Sternberg P.W."/>
            <person name="Dougall A."/>
            <person name="Gaze S.T."/>
            <person name="Mulvenna J."/>
            <person name="Sotillo J."/>
            <person name="Ranganathan S."/>
            <person name="Rabelo E.M."/>
            <person name="Wilson R.K."/>
            <person name="Felgner P.L."/>
            <person name="Bethony J."/>
            <person name="Hawdon J.M."/>
            <person name="Gasser R.B."/>
            <person name="Loukas A."/>
            <person name="Mitreva M."/>
        </authorList>
    </citation>
    <scope>NUCLEOTIDE SEQUENCE [LARGE SCALE GENOMIC DNA]</scope>
</reference>
<sequence>MNRTLPRAVNNAIGTASAFEALSVRSSRNVERFLNERVMTKMKPDTNQKKGNQQLLSNQTAPLIPNTDMDVKLVGVARSVLDKISMWRGDITRLEIDAIVNAANNRLAGGCSVY</sequence>
<dbReference type="EMBL" id="KI660140">
    <property type="protein sequence ID" value="ETN77949.1"/>
    <property type="molecule type" value="Genomic_DNA"/>
</dbReference>
<organism evidence="2 3">
    <name type="scientific">Necator americanus</name>
    <name type="common">Human hookworm</name>
    <dbReference type="NCBI Taxonomy" id="51031"/>
    <lineage>
        <taxon>Eukaryota</taxon>
        <taxon>Metazoa</taxon>
        <taxon>Ecdysozoa</taxon>
        <taxon>Nematoda</taxon>
        <taxon>Chromadorea</taxon>
        <taxon>Rhabditida</taxon>
        <taxon>Rhabditina</taxon>
        <taxon>Rhabditomorpha</taxon>
        <taxon>Strongyloidea</taxon>
        <taxon>Ancylostomatidae</taxon>
        <taxon>Bunostominae</taxon>
        <taxon>Necator</taxon>
    </lineage>
</organism>
<dbReference type="Gene3D" id="3.40.220.10">
    <property type="entry name" value="Leucine Aminopeptidase, subunit E, domain 1"/>
    <property type="match status" value="1"/>
</dbReference>
<dbReference type="InterPro" id="IPR002589">
    <property type="entry name" value="Macro_dom"/>
</dbReference>
<dbReference type="STRING" id="51031.W2T8J6"/>
<dbReference type="OrthoDB" id="6077599at2759"/>
<name>W2T8J6_NECAM</name>
<evidence type="ECO:0000313" key="3">
    <source>
        <dbReference type="Proteomes" id="UP000053676"/>
    </source>
</evidence>
<dbReference type="AlphaFoldDB" id="W2T8J6"/>
<dbReference type="PROSITE" id="PS51154">
    <property type="entry name" value="MACRO"/>
    <property type="match status" value="1"/>
</dbReference>
<dbReference type="InterPro" id="IPR043472">
    <property type="entry name" value="Macro_dom-like"/>
</dbReference>
<gene>
    <name evidence="2" type="ORF">NECAME_10680</name>
</gene>
<dbReference type="Proteomes" id="UP000053676">
    <property type="component" value="Unassembled WGS sequence"/>
</dbReference>